<dbReference type="Proteomes" id="UP001057452">
    <property type="component" value="Chromosome 12"/>
</dbReference>
<name>A0ACB9WQW3_CHAAC</name>
<organism evidence="1 2">
    <name type="scientific">Chaenocephalus aceratus</name>
    <name type="common">Blackfin icefish</name>
    <name type="synonym">Chaenichthys aceratus</name>
    <dbReference type="NCBI Taxonomy" id="36190"/>
    <lineage>
        <taxon>Eukaryota</taxon>
        <taxon>Metazoa</taxon>
        <taxon>Chordata</taxon>
        <taxon>Craniata</taxon>
        <taxon>Vertebrata</taxon>
        <taxon>Euteleostomi</taxon>
        <taxon>Actinopterygii</taxon>
        <taxon>Neopterygii</taxon>
        <taxon>Teleostei</taxon>
        <taxon>Neoteleostei</taxon>
        <taxon>Acanthomorphata</taxon>
        <taxon>Eupercaria</taxon>
        <taxon>Perciformes</taxon>
        <taxon>Notothenioidei</taxon>
        <taxon>Channichthyidae</taxon>
        <taxon>Chaenocephalus</taxon>
    </lineage>
</organism>
<reference evidence="1" key="1">
    <citation type="submission" date="2022-05" db="EMBL/GenBank/DDBJ databases">
        <title>Chromosome-level genome of Chaenocephalus aceratus.</title>
        <authorList>
            <person name="Park H."/>
        </authorList>
    </citation>
    <scope>NUCLEOTIDE SEQUENCE</scope>
    <source>
        <strain evidence="1">KU_202001</strain>
    </source>
</reference>
<gene>
    <name evidence="1" type="ORF">KUCAC02_008574</name>
</gene>
<sequence length="78" mass="8705">MFVILMKRLVPKAKAVDRVLCNAALYVHLSLTSNVLGCRIVKTAHLSTEVLSQISPSIQLSVILENTILMKYRINQPV</sequence>
<dbReference type="EMBL" id="CM043796">
    <property type="protein sequence ID" value="KAI4816241.1"/>
    <property type="molecule type" value="Genomic_DNA"/>
</dbReference>
<accession>A0ACB9WQW3</accession>
<proteinExistence type="predicted"/>
<keyword evidence="2" id="KW-1185">Reference proteome</keyword>
<evidence type="ECO:0000313" key="1">
    <source>
        <dbReference type="EMBL" id="KAI4816241.1"/>
    </source>
</evidence>
<protein>
    <submittedName>
        <fullName evidence="1">Uncharacterized protein</fullName>
    </submittedName>
</protein>
<evidence type="ECO:0000313" key="2">
    <source>
        <dbReference type="Proteomes" id="UP001057452"/>
    </source>
</evidence>
<comment type="caution">
    <text evidence="1">The sequence shown here is derived from an EMBL/GenBank/DDBJ whole genome shotgun (WGS) entry which is preliminary data.</text>
</comment>